<evidence type="ECO:0000313" key="9">
    <source>
        <dbReference type="Proteomes" id="UP000253919"/>
    </source>
</evidence>
<protein>
    <submittedName>
        <fullName evidence="8">Starch-binding protein SusD</fullName>
    </submittedName>
</protein>
<dbReference type="AlphaFoldDB" id="A0A369QGM5"/>
<gene>
    <name evidence="8" type="ORF">AHMF7616_02483</name>
</gene>
<dbReference type="Gene3D" id="1.25.40.10">
    <property type="entry name" value="Tetratricopeptide repeat domain"/>
    <property type="match status" value="1"/>
</dbReference>
<evidence type="ECO:0000256" key="6">
    <source>
        <dbReference type="SAM" id="SignalP"/>
    </source>
</evidence>
<feature type="chain" id="PRO_5016587350" evidence="6">
    <location>
        <begin position="24"/>
        <end position="530"/>
    </location>
</feature>
<reference evidence="8 9" key="1">
    <citation type="submission" date="2018-04" db="EMBL/GenBank/DDBJ databases">
        <title>Adhaeribacter sp. HMF7616 genome sequencing and assembly.</title>
        <authorList>
            <person name="Kang H."/>
            <person name="Kang J."/>
            <person name="Cha I."/>
            <person name="Kim H."/>
            <person name="Joh K."/>
        </authorList>
    </citation>
    <scope>NUCLEOTIDE SEQUENCE [LARGE SCALE GENOMIC DNA]</scope>
    <source>
        <strain evidence="8 9">HMF7616</strain>
    </source>
</reference>
<dbReference type="Gene3D" id="1.25.40.390">
    <property type="match status" value="1"/>
</dbReference>
<keyword evidence="4" id="KW-0472">Membrane</keyword>
<comment type="subcellular location">
    <subcellularLocation>
        <location evidence="1">Cell outer membrane</location>
    </subcellularLocation>
</comment>
<feature type="domain" description="RagB/SusD" evidence="7">
    <location>
        <begin position="370"/>
        <end position="530"/>
    </location>
</feature>
<dbReference type="OrthoDB" id="9792139at2"/>
<organism evidence="8 9">
    <name type="scientific">Adhaeribacter pallidiroseus</name>
    <dbReference type="NCBI Taxonomy" id="2072847"/>
    <lineage>
        <taxon>Bacteria</taxon>
        <taxon>Pseudomonadati</taxon>
        <taxon>Bacteroidota</taxon>
        <taxon>Cytophagia</taxon>
        <taxon>Cytophagales</taxon>
        <taxon>Hymenobacteraceae</taxon>
        <taxon>Adhaeribacter</taxon>
    </lineage>
</organism>
<dbReference type="EMBL" id="QASA01000001">
    <property type="protein sequence ID" value="RDC63874.1"/>
    <property type="molecule type" value="Genomic_DNA"/>
</dbReference>
<evidence type="ECO:0000256" key="1">
    <source>
        <dbReference type="ARBA" id="ARBA00004442"/>
    </source>
</evidence>
<dbReference type="Gene3D" id="1.10.3780.10">
    <property type="entry name" value="SusD-like"/>
    <property type="match status" value="1"/>
</dbReference>
<dbReference type="InterPro" id="IPR011990">
    <property type="entry name" value="TPR-like_helical_dom_sf"/>
</dbReference>
<proteinExistence type="inferred from homology"/>
<dbReference type="GO" id="GO:0009279">
    <property type="term" value="C:cell outer membrane"/>
    <property type="evidence" value="ECO:0007669"/>
    <property type="project" value="UniProtKB-SubCell"/>
</dbReference>
<dbReference type="CDD" id="cd08977">
    <property type="entry name" value="SusD"/>
    <property type="match status" value="1"/>
</dbReference>
<evidence type="ECO:0000256" key="4">
    <source>
        <dbReference type="ARBA" id="ARBA00023136"/>
    </source>
</evidence>
<keyword evidence="9" id="KW-1185">Reference proteome</keyword>
<dbReference type="RefSeq" id="WP_115373105.1">
    <property type="nucleotide sequence ID" value="NZ_QASA01000001.1"/>
</dbReference>
<evidence type="ECO:0000256" key="5">
    <source>
        <dbReference type="ARBA" id="ARBA00023237"/>
    </source>
</evidence>
<evidence type="ECO:0000313" key="8">
    <source>
        <dbReference type="EMBL" id="RDC63874.1"/>
    </source>
</evidence>
<evidence type="ECO:0000256" key="2">
    <source>
        <dbReference type="ARBA" id="ARBA00006275"/>
    </source>
</evidence>
<dbReference type="SUPFAM" id="SSF48452">
    <property type="entry name" value="TPR-like"/>
    <property type="match status" value="1"/>
</dbReference>
<dbReference type="InterPro" id="IPR012944">
    <property type="entry name" value="SusD_RagB_dom"/>
</dbReference>
<keyword evidence="5" id="KW-0998">Cell outer membrane</keyword>
<dbReference type="Proteomes" id="UP000253919">
    <property type="component" value="Unassembled WGS sequence"/>
</dbReference>
<comment type="similarity">
    <text evidence="2">Belongs to the SusD family.</text>
</comment>
<comment type="caution">
    <text evidence="8">The sequence shown here is derived from an EMBL/GenBank/DDBJ whole genome shotgun (WGS) entry which is preliminary data.</text>
</comment>
<keyword evidence="3 6" id="KW-0732">Signal</keyword>
<sequence>MKTNYIKSILFTGILACTLPACTNDLELTPKYELTSASLYNDFTNYKSVLAKLYAGYAVTGQKGPDGLADVSGFDEGKSNYIRAYWQLQELSTDEAVIAWNDGTIFDIHDMDWTSNNEYIRMMYDRIYYQISICNEFIRETSDEKLSGRNITGNNLQEAKNYRAEVRLLRAMSYWHALDLFGNVPFVTEIDKVGAFFPPQMSRKDLFAYVESELKALETELVPARQNEFARADQATAWMVLTKLYLNAEVYTGQQRYTDAITYANKIIGAGYTLDSEYRKLFLADNNTSNEIIFRVAFDGQKTKTWGGTTFLVHAPIGGNMNAAEFGVNGGWGGLRTTKNIVTLFPDATGTQDKRAMFYSNGQNLEINDIATFTEGYSITKYRNVNAAGQAGSDPSGTHTDNDYPMFRLADVYLMYAEAVLRGGTGGDAATALQYINQLRQRAYGNTSGNITAANLNLDFILDERARELKWEGHRRTDLIRYGQFVSGNYVWPWKGGVKEGRAVDAFRVLYPLPTSDLTANPNLVQNTGY</sequence>
<evidence type="ECO:0000259" key="7">
    <source>
        <dbReference type="Pfam" id="PF07980"/>
    </source>
</evidence>
<accession>A0A369QGM5</accession>
<name>A0A369QGM5_9BACT</name>
<feature type="signal peptide" evidence="6">
    <location>
        <begin position="1"/>
        <end position="23"/>
    </location>
</feature>
<dbReference type="Pfam" id="PF07980">
    <property type="entry name" value="SusD_RagB"/>
    <property type="match status" value="1"/>
</dbReference>
<evidence type="ECO:0000256" key="3">
    <source>
        <dbReference type="ARBA" id="ARBA00022729"/>
    </source>
</evidence>